<name>A0A540MUW7_MALBA</name>
<proteinExistence type="predicted"/>
<dbReference type="EMBL" id="VIEB01000184">
    <property type="protein sequence ID" value="TQE02033.1"/>
    <property type="molecule type" value="Genomic_DNA"/>
</dbReference>
<evidence type="ECO:0000313" key="2">
    <source>
        <dbReference type="Proteomes" id="UP000315295"/>
    </source>
</evidence>
<protein>
    <submittedName>
        <fullName evidence="1">Uncharacterized protein</fullName>
    </submittedName>
</protein>
<dbReference type="AlphaFoldDB" id="A0A540MUW7"/>
<dbReference type="Proteomes" id="UP000315295">
    <property type="component" value="Unassembled WGS sequence"/>
</dbReference>
<accession>A0A540MUW7</accession>
<gene>
    <name evidence="1" type="ORF">C1H46_012352</name>
</gene>
<sequence length="69" mass="8104">MKSNMNELSFFSQFDQDVKSKSIPVCNYYCDTKYLLPYSTFVNLRTAYCSLSTYRHDAGFFFLSSCYLC</sequence>
<comment type="caution">
    <text evidence="1">The sequence shown here is derived from an EMBL/GenBank/DDBJ whole genome shotgun (WGS) entry which is preliminary data.</text>
</comment>
<reference evidence="1 2" key="1">
    <citation type="journal article" date="2019" name="G3 (Bethesda)">
        <title>Sequencing of a Wild Apple (Malus baccata) Genome Unravels the Differences Between Cultivated and Wild Apple Species Regarding Disease Resistance and Cold Tolerance.</title>
        <authorList>
            <person name="Chen X."/>
        </authorList>
    </citation>
    <scope>NUCLEOTIDE SEQUENCE [LARGE SCALE GENOMIC DNA]</scope>
    <source>
        <strain evidence="2">cv. Shandingzi</strain>
        <tissue evidence="1">Leaves</tissue>
    </source>
</reference>
<organism evidence="1 2">
    <name type="scientific">Malus baccata</name>
    <name type="common">Siberian crab apple</name>
    <name type="synonym">Pyrus baccata</name>
    <dbReference type="NCBI Taxonomy" id="106549"/>
    <lineage>
        <taxon>Eukaryota</taxon>
        <taxon>Viridiplantae</taxon>
        <taxon>Streptophyta</taxon>
        <taxon>Embryophyta</taxon>
        <taxon>Tracheophyta</taxon>
        <taxon>Spermatophyta</taxon>
        <taxon>Magnoliopsida</taxon>
        <taxon>eudicotyledons</taxon>
        <taxon>Gunneridae</taxon>
        <taxon>Pentapetalae</taxon>
        <taxon>rosids</taxon>
        <taxon>fabids</taxon>
        <taxon>Rosales</taxon>
        <taxon>Rosaceae</taxon>
        <taxon>Amygdaloideae</taxon>
        <taxon>Maleae</taxon>
        <taxon>Malus</taxon>
    </lineage>
</organism>
<keyword evidence="2" id="KW-1185">Reference proteome</keyword>
<evidence type="ECO:0000313" key="1">
    <source>
        <dbReference type="EMBL" id="TQE02033.1"/>
    </source>
</evidence>